<proteinExistence type="predicted"/>
<dbReference type="Proteomes" id="UP000002038">
    <property type="component" value="Unassembled WGS sequence"/>
</dbReference>
<evidence type="ECO:0000313" key="2">
    <source>
        <dbReference type="Proteomes" id="UP000002038"/>
    </source>
</evidence>
<dbReference type="RefSeq" id="XP_031580813.1">
    <property type="nucleotide sequence ID" value="XM_031725425.1"/>
</dbReference>
<sequence length="104" mass="11778">MPGSQRNEARECVGSQIRQPVAQVLDYFPPDMDFIHSSALTPYIQPCFHSFQPSAELPTTNPHILRTYIPSDQARYSKRKKASAYLPLACLALHGIHHIDNDFI</sequence>
<dbReference type="KEGG" id="bgh:BDBG_17775"/>
<dbReference type="EMBL" id="GG657471">
    <property type="protein sequence ID" value="OAT13292.1"/>
    <property type="molecule type" value="Genomic_DNA"/>
</dbReference>
<organism evidence="1 2">
    <name type="scientific">Blastomyces gilchristii (strain SLH14081)</name>
    <name type="common">Blastomyces dermatitidis</name>
    <dbReference type="NCBI Taxonomy" id="559298"/>
    <lineage>
        <taxon>Eukaryota</taxon>
        <taxon>Fungi</taxon>
        <taxon>Dikarya</taxon>
        <taxon>Ascomycota</taxon>
        <taxon>Pezizomycotina</taxon>
        <taxon>Eurotiomycetes</taxon>
        <taxon>Eurotiomycetidae</taxon>
        <taxon>Onygenales</taxon>
        <taxon>Ajellomycetaceae</taxon>
        <taxon>Blastomyces</taxon>
    </lineage>
</organism>
<gene>
    <name evidence="1" type="ORF">BDBG_17775</name>
</gene>
<dbReference type="GeneID" id="42529361"/>
<name>A0A179V3X7_BLAGS</name>
<dbReference type="AlphaFoldDB" id="A0A179V3X7"/>
<dbReference type="VEuPathDB" id="FungiDB:BDBG_17775"/>
<keyword evidence="2" id="KW-1185">Reference proteome</keyword>
<reference evidence="2" key="1">
    <citation type="journal article" date="2015" name="PLoS Genet.">
        <title>The dynamic genome and transcriptome of the human fungal pathogen Blastomyces and close relative Emmonsia.</title>
        <authorList>
            <person name="Munoz J.F."/>
            <person name="Gauthier G.M."/>
            <person name="Desjardins C.A."/>
            <person name="Gallo J.E."/>
            <person name="Holder J."/>
            <person name="Sullivan T.D."/>
            <person name="Marty A.J."/>
            <person name="Carmen J.C."/>
            <person name="Chen Z."/>
            <person name="Ding L."/>
            <person name="Gujja S."/>
            <person name="Magrini V."/>
            <person name="Misas E."/>
            <person name="Mitreva M."/>
            <person name="Priest M."/>
            <person name="Saif S."/>
            <person name="Whiston E.A."/>
            <person name="Young S."/>
            <person name="Zeng Q."/>
            <person name="Goldman W.E."/>
            <person name="Mardis E.R."/>
            <person name="Taylor J.W."/>
            <person name="McEwen J.G."/>
            <person name="Clay O.K."/>
            <person name="Klein B.S."/>
            <person name="Cuomo C.A."/>
        </authorList>
    </citation>
    <scope>NUCLEOTIDE SEQUENCE [LARGE SCALE GENOMIC DNA]</scope>
    <source>
        <strain evidence="2">SLH14081</strain>
    </source>
</reference>
<accession>A0A179V3X7</accession>
<evidence type="ECO:0000313" key="1">
    <source>
        <dbReference type="EMBL" id="OAT13292.1"/>
    </source>
</evidence>
<protein>
    <submittedName>
        <fullName evidence="1">Uncharacterized protein</fullName>
    </submittedName>
</protein>